<evidence type="ECO:0000259" key="3">
    <source>
        <dbReference type="Pfam" id="PF03404"/>
    </source>
</evidence>
<evidence type="ECO:0000256" key="1">
    <source>
        <dbReference type="SAM" id="Phobius"/>
    </source>
</evidence>
<keyword evidence="1" id="KW-0812">Transmembrane</keyword>
<feature type="domain" description="Oxidoreductase molybdopterin-binding" evidence="2">
    <location>
        <begin position="263"/>
        <end position="403"/>
    </location>
</feature>
<dbReference type="Pfam" id="PF03404">
    <property type="entry name" value="Mo-co_dimer"/>
    <property type="match status" value="1"/>
</dbReference>
<reference evidence="4 5" key="1">
    <citation type="submission" date="2019-10" db="EMBL/GenBank/DDBJ databases">
        <title>Dictyobacter vulcani sp. nov., within the class Ktedonobacteria, isolated from soil of volcanic Mt. Zao.</title>
        <authorList>
            <person name="Zheng Y."/>
            <person name="Wang C.M."/>
            <person name="Sakai Y."/>
            <person name="Abe K."/>
            <person name="Yokota A."/>
            <person name="Yabe S."/>
        </authorList>
    </citation>
    <scope>NUCLEOTIDE SEQUENCE [LARGE SCALE GENOMIC DNA]</scope>
    <source>
        <strain evidence="4 5">W12</strain>
    </source>
</reference>
<accession>A0A5J4KQA6</accession>
<evidence type="ECO:0000313" key="4">
    <source>
        <dbReference type="EMBL" id="GER88617.1"/>
    </source>
</evidence>
<dbReference type="AlphaFoldDB" id="A0A5J4KQA6"/>
<feature type="transmembrane region" description="Helical" evidence="1">
    <location>
        <begin position="160"/>
        <end position="181"/>
    </location>
</feature>
<evidence type="ECO:0008006" key="6">
    <source>
        <dbReference type="Google" id="ProtNLM"/>
    </source>
</evidence>
<dbReference type="InterPro" id="IPR014756">
    <property type="entry name" value="Ig_E-set"/>
</dbReference>
<feature type="transmembrane region" description="Helical" evidence="1">
    <location>
        <begin position="201"/>
        <end position="221"/>
    </location>
</feature>
<dbReference type="InterPro" id="IPR000572">
    <property type="entry name" value="OxRdtase_Mopterin-bd_dom"/>
</dbReference>
<dbReference type="GO" id="GO:0030151">
    <property type="term" value="F:molybdenum ion binding"/>
    <property type="evidence" value="ECO:0007669"/>
    <property type="project" value="InterPro"/>
</dbReference>
<name>A0A5J4KQA6_9CHLR</name>
<gene>
    <name evidence="4" type="ORF">KDW_27790</name>
</gene>
<proteinExistence type="predicted"/>
<dbReference type="PANTHER" id="PTHR19372:SF7">
    <property type="entry name" value="SULFITE OXIDASE, MITOCHONDRIAL"/>
    <property type="match status" value="1"/>
</dbReference>
<dbReference type="GO" id="GO:0043546">
    <property type="term" value="F:molybdopterin cofactor binding"/>
    <property type="evidence" value="ECO:0007669"/>
    <property type="project" value="TreeGrafter"/>
</dbReference>
<keyword evidence="5" id="KW-1185">Reference proteome</keyword>
<evidence type="ECO:0000259" key="2">
    <source>
        <dbReference type="Pfam" id="PF00174"/>
    </source>
</evidence>
<dbReference type="InterPro" id="IPR005066">
    <property type="entry name" value="MoCF_OxRdtse_dimer"/>
</dbReference>
<dbReference type="PANTHER" id="PTHR19372">
    <property type="entry name" value="SULFITE REDUCTASE"/>
    <property type="match status" value="1"/>
</dbReference>
<keyword evidence="1" id="KW-1133">Transmembrane helix</keyword>
<feature type="domain" description="Moybdenum cofactor oxidoreductase dimerisation" evidence="3">
    <location>
        <begin position="424"/>
        <end position="512"/>
    </location>
</feature>
<dbReference type="Pfam" id="PF00174">
    <property type="entry name" value="Oxidored_molyb"/>
    <property type="match status" value="1"/>
</dbReference>
<dbReference type="GO" id="GO:0006790">
    <property type="term" value="P:sulfur compound metabolic process"/>
    <property type="evidence" value="ECO:0007669"/>
    <property type="project" value="TreeGrafter"/>
</dbReference>
<dbReference type="GO" id="GO:0020037">
    <property type="term" value="F:heme binding"/>
    <property type="evidence" value="ECO:0007669"/>
    <property type="project" value="TreeGrafter"/>
</dbReference>
<comment type="caution">
    <text evidence="4">The sequence shown here is derived from an EMBL/GenBank/DDBJ whole genome shotgun (WGS) entry which is preliminary data.</text>
</comment>
<protein>
    <recommendedName>
        <fullName evidence="6">Molybdopterin-binding oxidoreductase</fullName>
    </recommendedName>
</protein>
<feature type="transmembrane region" description="Helical" evidence="1">
    <location>
        <begin position="86"/>
        <end position="107"/>
    </location>
</feature>
<organism evidence="4 5">
    <name type="scientific">Dictyobacter vulcani</name>
    <dbReference type="NCBI Taxonomy" id="2607529"/>
    <lineage>
        <taxon>Bacteria</taxon>
        <taxon>Bacillati</taxon>
        <taxon>Chloroflexota</taxon>
        <taxon>Ktedonobacteria</taxon>
        <taxon>Ktedonobacterales</taxon>
        <taxon>Dictyobacteraceae</taxon>
        <taxon>Dictyobacter</taxon>
    </lineage>
</organism>
<dbReference type="Gene3D" id="3.90.420.10">
    <property type="entry name" value="Oxidoreductase, molybdopterin-binding domain"/>
    <property type="match status" value="1"/>
</dbReference>
<feature type="transmembrane region" description="Helical" evidence="1">
    <location>
        <begin position="119"/>
        <end position="140"/>
    </location>
</feature>
<feature type="transmembrane region" description="Helical" evidence="1">
    <location>
        <begin position="21"/>
        <end position="46"/>
    </location>
</feature>
<dbReference type="SUPFAM" id="SSF81296">
    <property type="entry name" value="E set domains"/>
    <property type="match status" value="1"/>
</dbReference>
<dbReference type="EMBL" id="BKZW01000001">
    <property type="protein sequence ID" value="GER88617.1"/>
    <property type="molecule type" value="Genomic_DNA"/>
</dbReference>
<dbReference type="SUPFAM" id="SSF56524">
    <property type="entry name" value="Oxidoreductase molybdopterin-binding domain"/>
    <property type="match status" value="1"/>
</dbReference>
<dbReference type="Proteomes" id="UP000326912">
    <property type="component" value="Unassembled WGS sequence"/>
</dbReference>
<keyword evidence="1" id="KW-0472">Membrane</keyword>
<dbReference type="GO" id="GO:0008482">
    <property type="term" value="F:sulfite oxidase activity"/>
    <property type="evidence" value="ECO:0007669"/>
    <property type="project" value="TreeGrafter"/>
</dbReference>
<evidence type="ECO:0000313" key="5">
    <source>
        <dbReference type="Proteomes" id="UP000326912"/>
    </source>
</evidence>
<dbReference type="Gene3D" id="2.60.40.650">
    <property type="match status" value="1"/>
</dbReference>
<sequence length="533" mass="58456">MPATPPGSGGFSKTRTVLLSAGWALVAGLAASLCATLVMGLLRLLAGIPTPVELFGDFVLKHIDVGTFIRLLKLTNNSKAVPLGQALLGMIAIGTVLGWLYALLVRIKLPARGYRPGRWEWVVGLAFALAMALVATILFWNETPQNFMGWPYTPARVLTILALLLDFVVYGLVLCLGYRFLLPKQPEATTDMAVAQRRQLLARGGVVALGVGAGLGTFGAIQKYLSDYTVYDGMKTAFPKHIVHPITPNNEHYVVTQNPVDPDPDIALWRLELTGLLNKPGSYTYDELQKLPSISRAITLECIANGENDHLIGNAIWHGVPLRTLVEQHGGAQADARYIAFYCIDGFNTTLPLKEVLEADPLLAWNMNGEVLPRRHGYPLRILIPGRYGEENPKWLTRIDFSPDFVNGLYSAQGWYNGILHTMSRIDLPYQDLVIRAGDVVPMTGIAFAGNRGIKRVEVSTDAGNTWKDTTLEPATSKDSWVFWKSSWQPIHAGDYTLMVRATDGTGEVQTTRRQGTVPNGATGFARVKITVH</sequence>
<dbReference type="InterPro" id="IPR036374">
    <property type="entry name" value="OxRdtase_Mopterin-bd_sf"/>
</dbReference>